<sequence length="103" mass="12077">MGREKVLMKKKLDEELNDVTFTRQNQVLLKLEKKSFREKMDLFLNKEIEINVIPVSLAIMLIALPLSYGIVKNSNVSERKMIEIAGSYYWEDELEGRLKIDED</sequence>
<feature type="transmembrane region" description="Helical" evidence="1">
    <location>
        <begin position="50"/>
        <end position="71"/>
    </location>
</feature>
<organism evidence="2 3">
    <name type="scientific">Sutcliffiella cohnii</name>
    <dbReference type="NCBI Taxonomy" id="33932"/>
    <lineage>
        <taxon>Bacteria</taxon>
        <taxon>Bacillati</taxon>
        <taxon>Bacillota</taxon>
        <taxon>Bacilli</taxon>
        <taxon>Bacillales</taxon>
        <taxon>Bacillaceae</taxon>
        <taxon>Sutcliffiella</taxon>
    </lineage>
</organism>
<evidence type="ECO:0000256" key="1">
    <source>
        <dbReference type="SAM" id="Phobius"/>
    </source>
</evidence>
<dbReference type="RefSeq" id="WP_066420713.1">
    <property type="nucleotide sequence ID" value="NZ_CP018866.1"/>
</dbReference>
<dbReference type="AlphaFoldDB" id="A0A223KKG8"/>
<reference evidence="2 3" key="1">
    <citation type="submission" date="2016-12" db="EMBL/GenBank/DDBJ databases">
        <title>The whole genome sequencing and assembly of Bacillus cohnii DSM 6307T strain.</title>
        <authorList>
            <person name="Lee Y.-J."/>
            <person name="Yi H."/>
            <person name="Bahn Y.-S."/>
            <person name="Kim J.F."/>
            <person name="Lee D.-W."/>
        </authorList>
    </citation>
    <scope>NUCLEOTIDE SEQUENCE [LARGE SCALE GENOMIC DNA]</scope>
    <source>
        <strain evidence="2 3">DSM 6307</strain>
    </source>
</reference>
<evidence type="ECO:0000313" key="2">
    <source>
        <dbReference type="EMBL" id="AST89864.1"/>
    </source>
</evidence>
<name>A0A223KKG8_9BACI</name>
<keyword evidence="1" id="KW-0812">Transmembrane</keyword>
<protein>
    <submittedName>
        <fullName evidence="2">Uncharacterized protein</fullName>
    </submittedName>
</protein>
<keyword evidence="1" id="KW-0472">Membrane</keyword>
<keyword evidence="3" id="KW-1185">Reference proteome</keyword>
<evidence type="ECO:0000313" key="3">
    <source>
        <dbReference type="Proteomes" id="UP000215224"/>
    </source>
</evidence>
<dbReference type="STRING" id="1314751.GCA_001591425_04420"/>
<dbReference type="Proteomes" id="UP000215224">
    <property type="component" value="Chromosome"/>
</dbReference>
<dbReference type="KEGG" id="bcoh:BC6307_00515"/>
<proteinExistence type="predicted"/>
<dbReference type="EMBL" id="CP018866">
    <property type="protein sequence ID" value="AST89864.1"/>
    <property type="molecule type" value="Genomic_DNA"/>
</dbReference>
<keyword evidence="1" id="KW-1133">Transmembrane helix</keyword>
<accession>A0A223KKG8</accession>
<gene>
    <name evidence="2" type="ORF">BC6307_00515</name>
</gene>